<dbReference type="PANTHER" id="PTHR32387">
    <property type="entry name" value="WU:FJ29H11"/>
    <property type="match status" value="1"/>
</dbReference>
<gene>
    <name evidence="2" type="ORF">GC101_34190</name>
</gene>
<dbReference type="InterPro" id="IPR058210">
    <property type="entry name" value="SACS/Nov_dom"/>
</dbReference>
<keyword evidence="3" id="KW-1185">Reference proteome</keyword>
<dbReference type="SUPFAM" id="SSF55874">
    <property type="entry name" value="ATPase domain of HSP90 chaperone/DNA topoisomerase II/histidine kinase"/>
    <property type="match status" value="1"/>
</dbReference>
<dbReference type="InterPro" id="IPR052957">
    <property type="entry name" value="Auxin_embryo_med"/>
</dbReference>
<dbReference type="InterPro" id="IPR036890">
    <property type="entry name" value="HATPase_C_sf"/>
</dbReference>
<dbReference type="EMBL" id="WHOB01000097">
    <property type="protein sequence ID" value="NOU83907.1"/>
    <property type="molecule type" value="Genomic_DNA"/>
</dbReference>
<protein>
    <recommendedName>
        <fullName evidence="1">Sacsin/Nov domain-containing protein</fullName>
    </recommendedName>
</protein>
<evidence type="ECO:0000259" key="1">
    <source>
        <dbReference type="Pfam" id="PF25794"/>
    </source>
</evidence>
<evidence type="ECO:0000313" key="3">
    <source>
        <dbReference type="Proteomes" id="UP000596857"/>
    </source>
</evidence>
<dbReference type="Gene3D" id="3.30.565.10">
    <property type="entry name" value="Histidine kinase-like ATPase, C-terminal domain"/>
    <property type="match status" value="1"/>
</dbReference>
<feature type="domain" description="Sacsin/Nov" evidence="1">
    <location>
        <begin position="39"/>
        <end position="135"/>
    </location>
</feature>
<reference evidence="2 3" key="1">
    <citation type="submission" date="2019-10" db="EMBL/GenBank/DDBJ databases">
        <title>Description of Paenibacillus terricola sp. nov.</title>
        <authorList>
            <person name="Carlier A."/>
            <person name="Qi S."/>
        </authorList>
    </citation>
    <scope>NUCLEOTIDE SEQUENCE [LARGE SCALE GENOMIC DNA]</scope>
    <source>
        <strain evidence="2 3">LMG 31459</strain>
    </source>
</reference>
<sequence>MGQFTLSEIKKINELVDSRNKLYQNTQEIKSMYEASRMMYSDDSAFVSELLQNADDCAASKVEIWLNNSSFMLNHNGKCFELDDIEQITKASQEKNRKANDDSRIGKFGIGFKSVFNITDKPQITSGKYQFEIQDYIIPNFIVPNIDGDTSDLTYGENLDTSINLPYSDFTVFDKVKDKLEYISGRYLLFLNHIINLKVNFEDQEINLCKEEITTTFFDMDQFNEEFKHLVDAGIVTVFEIANQVYLVIDGRIIGDQKETDNYYKNIKIAFEVSKNLDGTINFRYARNSNFNVFFPTNTPTGLGYLIQGNYTVGMSRKELNNASQDFLGDKNNSEIINITSQILTRTIDLFALNKIINKSFLKVVLNWNGAPDSLKIKLEDTFIDYFSNHNKILLSENCSEIEKVIFVDEEELKTIFKAKDLYEDCYWVEDHYIEFFSFFSKIKGLKLLNLEKVIERINTDKDIIEKTNIENLYRYLLNFKRKNKIENLEFIKTNGGNYVTIKQKIFLENQITNFEEIKDEINKKTSLTFYPIFIDKELGGKVGSILKLEKLSYSSVLRYIEQEFFVTGNSEIKNIAQYFGGFNLILKLMKISQEKIELKNVPIIVKNDKGGYFKENQKTVYFIEDEDIKSLYMNAGVLKLNDFVDNDLYKKHVPIELNDELKTFFIESKVRKRMFDVKKIEVPSYQFYSKENMQIYYNIPKPKQYTNIFTVYNPMIKETQKILEYLSQYGGMEATRTFMKLVFKFFDEVKHLKGYIEYFYNKTDISYLSELDFITMLKDYSWIVIDNKRLKPKQITLKILEKNDYLPFGYSEQLLFSICDLIGIDKGEYSKDIQDILSLLKNRSSDELAIINSEILKIIINNQNGQV</sequence>
<proteinExistence type="predicted"/>
<accession>A0ABX1YS67</accession>
<dbReference type="Proteomes" id="UP000596857">
    <property type="component" value="Unassembled WGS sequence"/>
</dbReference>
<dbReference type="NCBIfam" id="NF047352">
    <property type="entry name" value="P_loop_sacsin"/>
    <property type="match status" value="1"/>
</dbReference>
<evidence type="ECO:0000313" key="2">
    <source>
        <dbReference type="EMBL" id="NOU83907.1"/>
    </source>
</evidence>
<dbReference type="RefSeq" id="WP_171720946.1">
    <property type="nucleotide sequence ID" value="NZ_WHOB01000097.1"/>
</dbReference>
<name>A0ABX1YS67_9BACL</name>
<dbReference type="PANTHER" id="PTHR32387:SF0">
    <property type="entry name" value="PROTEIN NO VEIN"/>
    <property type="match status" value="1"/>
</dbReference>
<organism evidence="2 3">
    <name type="scientific">Paenibacillus phytohabitans</name>
    <dbReference type="NCBI Taxonomy" id="2654978"/>
    <lineage>
        <taxon>Bacteria</taxon>
        <taxon>Bacillati</taxon>
        <taxon>Bacillota</taxon>
        <taxon>Bacilli</taxon>
        <taxon>Bacillales</taxon>
        <taxon>Paenibacillaceae</taxon>
        <taxon>Paenibacillus</taxon>
    </lineage>
</organism>
<comment type="caution">
    <text evidence="2">The sequence shown here is derived from an EMBL/GenBank/DDBJ whole genome shotgun (WGS) entry which is preliminary data.</text>
</comment>
<dbReference type="Pfam" id="PF25794">
    <property type="entry name" value="SACS"/>
    <property type="match status" value="1"/>
</dbReference>